<evidence type="ECO:0000313" key="1">
    <source>
        <dbReference type="EMBL" id="MBA0670182.1"/>
    </source>
</evidence>
<dbReference type="AlphaFoldDB" id="A0A7J8W5K7"/>
<protein>
    <submittedName>
        <fullName evidence="1">Uncharacterized protein</fullName>
    </submittedName>
</protein>
<accession>A0A7J8W5K7</accession>
<keyword evidence="2" id="KW-1185">Reference proteome</keyword>
<evidence type="ECO:0000313" key="2">
    <source>
        <dbReference type="Proteomes" id="UP000593573"/>
    </source>
</evidence>
<dbReference type="Proteomes" id="UP000593573">
    <property type="component" value="Unassembled WGS sequence"/>
</dbReference>
<name>A0A7J8W5K7_9ROSI</name>
<sequence>MRLWLIITGRWIMMRVVMTI</sequence>
<proteinExistence type="predicted"/>
<comment type="caution">
    <text evidence="1">The sequence shown here is derived from an EMBL/GenBank/DDBJ whole genome shotgun (WGS) entry which is preliminary data.</text>
</comment>
<gene>
    <name evidence="1" type="ORF">Goklo_023914</name>
</gene>
<organism evidence="1 2">
    <name type="scientific">Gossypium klotzschianum</name>
    <dbReference type="NCBI Taxonomy" id="34286"/>
    <lineage>
        <taxon>Eukaryota</taxon>
        <taxon>Viridiplantae</taxon>
        <taxon>Streptophyta</taxon>
        <taxon>Embryophyta</taxon>
        <taxon>Tracheophyta</taxon>
        <taxon>Spermatophyta</taxon>
        <taxon>Magnoliopsida</taxon>
        <taxon>eudicotyledons</taxon>
        <taxon>Gunneridae</taxon>
        <taxon>Pentapetalae</taxon>
        <taxon>rosids</taxon>
        <taxon>malvids</taxon>
        <taxon>Malvales</taxon>
        <taxon>Malvaceae</taxon>
        <taxon>Malvoideae</taxon>
        <taxon>Gossypium</taxon>
    </lineage>
</organism>
<dbReference type="EMBL" id="JABFAB010235605">
    <property type="protein sequence ID" value="MBA0670182.1"/>
    <property type="molecule type" value="Genomic_DNA"/>
</dbReference>
<reference evidence="1 2" key="1">
    <citation type="journal article" date="2019" name="Genome Biol. Evol.">
        <title>Insights into the evolution of the New World diploid cottons (Gossypium, subgenus Houzingenia) based on genome sequencing.</title>
        <authorList>
            <person name="Grover C.E."/>
            <person name="Arick M.A. 2nd"/>
            <person name="Thrash A."/>
            <person name="Conover J.L."/>
            <person name="Sanders W.S."/>
            <person name="Peterson D.G."/>
            <person name="Frelichowski J.E."/>
            <person name="Scheffler J.A."/>
            <person name="Scheffler B.E."/>
            <person name="Wendel J.F."/>
        </authorList>
    </citation>
    <scope>NUCLEOTIDE SEQUENCE [LARGE SCALE GENOMIC DNA]</scope>
    <source>
        <strain evidence="1">57</strain>
        <tissue evidence="1">Leaf</tissue>
    </source>
</reference>